<organism evidence="6 7">
    <name type="scientific">Xylanimonas protaetiae</name>
    <dbReference type="NCBI Taxonomy" id="2509457"/>
    <lineage>
        <taxon>Bacteria</taxon>
        <taxon>Bacillati</taxon>
        <taxon>Actinomycetota</taxon>
        <taxon>Actinomycetes</taxon>
        <taxon>Micrococcales</taxon>
        <taxon>Promicromonosporaceae</taxon>
        <taxon>Xylanimonas</taxon>
    </lineage>
</organism>
<protein>
    <submittedName>
        <fullName evidence="6">GntR family transcriptional regulator</fullName>
    </submittedName>
</protein>
<dbReference type="OrthoDB" id="3214900at2"/>
<evidence type="ECO:0000256" key="1">
    <source>
        <dbReference type="ARBA" id="ARBA00023015"/>
    </source>
</evidence>
<sequence>MTYGPVMGDLLDALHTLVADARRTPVLLDRATHGDTAARERVLAQVTGLREPVARALARLVTFAAGEEARHRAEATYEREVAQQAARHGARAGTQIAAALASPAPRGLADQIARHAAAAATRHLAVADGAVPSPQTVTETLVRRATERVAAGADLTDARRLADPALAGRLPEHAPATALATSARQLQALTRTTHAADLDGSPIPVVATWQAAARAAILLTERELPALGWMTVEQQVALTHDAAQVRDALTLLDTFWAAPLRTAGHQPWPALPNIPADPDATTAGIDHLGHHPTPPRPVTGDGLGETVWALRQITLGLGRATPHARAAEQVAAALTRISHRAAALDPRTGAWSTHATALDALWLELQDVHCGAGSRAAAPLADDAARALTALTRLDPDDATRLLTAVHDTAHALARSVAFAIGTHLYTVIVDYRPGPVVRATRTLVPVHQFATPATAPKLHDALASVEAATRHRPATPEDLAVDVADGARVRLGRLVATVSEATTPWTPRPAPPATAPQVAKIYAFVRDRIADGTYTGALPPAASLAHRVKDGSTAAARQALARLAAEHLITINPPGLGPAAAVRRPGPPTWAGVADRLRERITDRVYTGRLPSTRALAAELGVSTTVIHTAEAALAAQGLVVRVRGRYGGTFTADTTPTPAPTARWRAVYTDLHDKITRGTLTGRLPAMSVLAKQYEVSVSTVHQAVIHLTGEGLTYQRPGGPDGGTYVAPVETDPGPWQALADTLRTRIARGELSGRLPTPAALARAHDTDVATAARAVAQLAADGLLTHRISGNQRGLHVTAPTDREHPAVWRTIYTDLRAQITDGTLTGRLPSRRDLAGAYNTSTGPPAQAMRRLADDGLITLVTGTGPTAGAYVATSDPPTPRGETWTSVYQQIRDRIDDGTYTGRLPAVPDLVAAHHTTRAPVYKALRQLTAHGRIYTVNDGIRSGTFITPPNRRQVRSRRWDVYDDLRHRITTGTLTGYLPTLDHLARQYATGRKPVTYALARLTDEGLLARDGHRPTVVTLTQPSATTPDPLASAGPAL</sequence>
<dbReference type="CDD" id="cd07377">
    <property type="entry name" value="WHTH_GntR"/>
    <property type="match status" value="1"/>
</dbReference>
<keyword evidence="2" id="KW-0238">DNA-binding</keyword>
<dbReference type="SUPFAM" id="SSF46785">
    <property type="entry name" value="Winged helix' DNA-binding domain"/>
    <property type="match status" value="6"/>
</dbReference>
<dbReference type="PROSITE" id="PS50949">
    <property type="entry name" value="HTH_GNTR"/>
    <property type="match status" value="1"/>
</dbReference>
<dbReference type="Proteomes" id="UP000292118">
    <property type="component" value="Chromosome"/>
</dbReference>
<dbReference type="InterPro" id="IPR000524">
    <property type="entry name" value="Tscrpt_reg_HTH_GntR"/>
</dbReference>
<feature type="domain" description="HTH gntR-type" evidence="5">
    <location>
        <begin position="588"/>
        <end position="656"/>
    </location>
</feature>
<dbReference type="PANTHER" id="PTHR44846">
    <property type="entry name" value="MANNOSYL-D-GLYCERATE TRANSPORT/METABOLISM SYSTEM REPRESSOR MNGR-RELATED"/>
    <property type="match status" value="1"/>
</dbReference>
<name>A0A4P6F0R6_9MICO</name>
<dbReference type="GO" id="GO:0045892">
    <property type="term" value="P:negative regulation of DNA-templated transcription"/>
    <property type="evidence" value="ECO:0007669"/>
    <property type="project" value="TreeGrafter"/>
</dbReference>
<dbReference type="InterPro" id="IPR036390">
    <property type="entry name" value="WH_DNA-bd_sf"/>
</dbReference>
<reference evidence="6 7" key="1">
    <citation type="submission" date="2019-01" db="EMBL/GenBank/DDBJ databases">
        <title>Genome sequencing of strain FW10M-9.</title>
        <authorList>
            <person name="Heo J."/>
            <person name="Kim S.-J."/>
            <person name="Kim J.-S."/>
            <person name="Hong S.-B."/>
            <person name="Kwon S.-W."/>
        </authorList>
    </citation>
    <scope>NUCLEOTIDE SEQUENCE [LARGE SCALE GENOMIC DNA]</scope>
    <source>
        <strain evidence="6 7">FW10M-9</strain>
    </source>
</reference>
<accession>A0A4P6F0R6</accession>
<keyword evidence="1" id="KW-0805">Transcription regulation</keyword>
<evidence type="ECO:0000256" key="2">
    <source>
        <dbReference type="ARBA" id="ARBA00023125"/>
    </source>
</evidence>
<keyword evidence="7" id="KW-1185">Reference proteome</keyword>
<dbReference type="PANTHER" id="PTHR44846:SF1">
    <property type="entry name" value="MANNOSYL-D-GLYCERATE TRANSPORT_METABOLISM SYSTEM REPRESSOR MNGR-RELATED"/>
    <property type="match status" value="1"/>
</dbReference>
<evidence type="ECO:0000256" key="3">
    <source>
        <dbReference type="ARBA" id="ARBA00023163"/>
    </source>
</evidence>
<evidence type="ECO:0000313" key="7">
    <source>
        <dbReference type="Proteomes" id="UP000292118"/>
    </source>
</evidence>
<dbReference type="InterPro" id="IPR050679">
    <property type="entry name" value="Bact_HTH_transcr_reg"/>
</dbReference>
<feature type="region of interest" description="Disordered" evidence="4">
    <location>
        <begin position="1027"/>
        <end position="1046"/>
    </location>
</feature>
<evidence type="ECO:0000256" key="4">
    <source>
        <dbReference type="SAM" id="MobiDB-lite"/>
    </source>
</evidence>
<dbReference type="KEGG" id="xya:ET471_00985"/>
<evidence type="ECO:0000259" key="5">
    <source>
        <dbReference type="PROSITE" id="PS50949"/>
    </source>
</evidence>
<dbReference type="GO" id="GO:0003677">
    <property type="term" value="F:DNA binding"/>
    <property type="evidence" value="ECO:0007669"/>
    <property type="project" value="UniProtKB-KW"/>
</dbReference>
<dbReference type="RefSeq" id="WP_129186198.1">
    <property type="nucleotide sequence ID" value="NZ_CP035493.1"/>
</dbReference>
<dbReference type="AlphaFoldDB" id="A0A4P6F0R6"/>
<evidence type="ECO:0000313" key="6">
    <source>
        <dbReference type="EMBL" id="QAY68796.1"/>
    </source>
</evidence>
<dbReference type="SMART" id="SM00345">
    <property type="entry name" value="HTH_GNTR"/>
    <property type="match status" value="7"/>
</dbReference>
<gene>
    <name evidence="6" type="ORF">ET471_00985</name>
</gene>
<dbReference type="EMBL" id="CP035493">
    <property type="protein sequence ID" value="QAY68796.1"/>
    <property type="molecule type" value="Genomic_DNA"/>
</dbReference>
<proteinExistence type="predicted"/>
<dbReference type="GO" id="GO:0003700">
    <property type="term" value="F:DNA-binding transcription factor activity"/>
    <property type="evidence" value="ECO:0007669"/>
    <property type="project" value="InterPro"/>
</dbReference>
<dbReference type="Gene3D" id="1.10.10.10">
    <property type="entry name" value="Winged helix-like DNA-binding domain superfamily/Winged helix DNA-binding domain"/>
    <property type="match status" value="7"/>
</dbReference>
<dbReference type="Pfam" id="PF00392">
    <property type="entry name" value="GntR"/>
    <property type="match status" value="3"/>
</dbReference>
<dbReference type="InterPro" id="IPR036388">
    <property type="entry name" value="WH-like_DNA-bd_sf"/>
</dbReference>
<keyword evidence="3" id="KW-0804">Transcription</keyword>